<dbReference type="InterPro" id="IPR033900">
    <property type="entry name" value="Gram_neg_porin_domain"/>
</dbReference>
<dbReference type="GO" id="GO:0009279">
    <property type="term" value="C:cell outer membrane"/>
    <property type="evidence" value="ECO:0007669"/>
    <property type="project" value="UniProtKB-SubCell"/>
</dbReference>
<dbReference type="Gene3D" id="2.40.160.10">
    <property type="entry name" value="Porin"/>
    <property type="match status" value="1"/>
</dbReference>
<evidence type="ECO:0000256" key="10">
    <source>
        <dbReference type="ARBA" id="ARBA00023237"/>
    </source>
</evidence>
<dbReference type="GO" id="GO:0015288">
    <property type="term" value="F:porin activity"/>
    <property type="evidence" value="ECO:0007669"/>
    <property type="project" value="UniProtKB-KW"/>
</dbReference>
<proteinExistence type="predicted"/>
<dbReference type="HOGENOM" id="CLU_510603_0_0_4"/>
<evidence type="ECO:0000256" key="12">
    <source>
        <dbReference type="SAM" id="SignalP"/>
    </source>
</evidence>
<dbReference type="PANTHER" id="PTHR34501:SF9">
    <property type="entry name" value="MAJOR OUTER MEMBRANE PROTEIN P.IA"/>
    <property type="match status" value="1"/>
</dbReference>
<keyword evidence="5" id="KW-0812">Transmembrane</keyword>
<feature type="domain" description="Porin" evidence="13">
    <location>
        <begin position="103"/>
        <end position="469"/>
    </location>
</feature>
<dbReference type="Proteomes" id="UP000030302">
    <property type="component" value="Chromosome"/>
</dbReference>
<evidence type="ECO:0000256" key="11">
    <source>
        <dbReference type="SAM" id="Coils"/>
    </source>
</evidence>
<dbReference type="PANTHER" id="PTHR34501">
    <property type="entry name" value="PROTEIN YDDL-RELATED"/>
    <property type="match status" value="1"/>
</dbReference>
<feature type="signal peptide" evidence="12">
    <location>
        <begin position="1"/>
        <end position="28"/>
    </location>
</feature>
<feature type="coiled-coil region" evidence="11">
    <location>
        <begin position="32"/>
        <end position="59"/>
    </location>
</feature>
<evidence type="ECO:0000256" key="2">
    <source>
        <dbReference type="ARBA" id="ARBA00011233"/>
    </source>
</evidence>
<dbReference type="STRING" id="279058.LT85_0292"/>
<evidence type="ECO:0000256" key="1">
    <source>
        <dbReference type="ARBA" id="ARBA00004571"/>
    </source>
</evidence>
<sequence>MATLRKMALSCALACTAIGGLYSGGAYAQSTSSKEKQDIDALKEQIQLLMKKVDELSAKQASTSDKQALMEQKVAAAPPVSDSHQFLERKAGDGITFLTRGGEVSLYGNLDISIDDTTKGISGVQDVAGKGGWLPAISTNMSYVGIRGFQDISDSPFKFLYQLETQIDVSATSGTGDTNSNTSNTVKGGLTSRNSFIGIQSAAMGAFKIGKTDAPYKTSTARMNPFSGMLGDYSVIMGNTGGDNRVEFGTRLDHALWYESPNMHGFSFNALISPGQNRGYDNSNIAAGESDCTGGNIPGSGATPAACNDGSYGSAYSASLSYTNGPLYLTAAYEKHKDVNRTSDLPTYDPNDIADEDAAKIGVQYKFPTKTTISAIYENMKRHVPAYLDYQNERSRSGYWLALSQELSAKDSVHFGWGHANQATGDPGQHNTPGGLNSDNVANLYTVAWKHQVDKNFSTYVDYAMTANHGSAHYDLGAGGRGVTTDCHDASNPDTSGFDPNGGSPHCFAGGKLQGVSAGMKYIF</sequence>
<evidence type="ECO:0000259" key="13">
    <source>
        <dbReference type="Pfam" id="PF13609"/>
    </source>
</evidence>
<keyword evidence="9" id="KW-0472">Membrane</keyword>
<gene>
    <name evidence="14" type="ORF">LT85_0292</name>
</gene>
<comment type="subcellular location">
    <subcellularLocation>
        <location evidence="1">Cell outer membrane</location>
        <topology evidence="1">Multi-pass membrane protein</topology>
    </subcellularLocation>
</comment>
<dbReference type="InterPro" id="IPR050298">
    <property type="entry name" value="Gram-neg_bact_OMP"/>
</dbReference>
<evidence type="ECO:0000256" key="7">
    <source>
        <dbReference type="ARBA" id="ARBA00023065"/>
    </source>
</evidence>
<evidence type="ECO:0000256" key="4">
    <source>
        <dbReference type="ARBA" id="ARBA00022452"/>
    </source>
</evidence>
<keyword evidence="7" id="KW-0406">Ion transport</keyword>
<organism evidence="14 15">
    <name type="scientific">Collimonas arenae</name>
    <dbReference type="NCBI Taxonomy" id="279058"/>
    <lineage>
        <taxon>Bacteria</taxon>
        <taxon>Pseudomonadati</taxon>
        <taxon>Pseudomonadota</taxon>
        <taxon>Betaproteobacteria</taxon>
        <taxon>Burkholderiales</taxon>
        <taxon>Oxalobacteraceae</taxon>
        <taxon>Collimonas</taxon>
    </lineage>
</organism>
<evidence type="ECO:0000256" key="8">
    <source>
        <dbReference type="ARBA" id="ARBA00023114"/>
    </source>
</evidence>
<dbReference type="AlphaFoldDB" id="A0A0A1F9B2"/>
<keyword evidence="3" id="KW-0813">Transport</keyword>
<evidence type="ECO:0000256" key="5">
    <source>
        <dbReference type="ARBA" id="ARBA00022692"/>
    </source>
</evidence>
<name>A0A0A1F9B2_9BURK</name>
<evidence type="ECO:0000256" key="9">
    <source>
        <dbReference type="ARBA" id="ARBA00023136"/>
    </source>
</evidence>
<protein>
    <submittedName>
        <fullName evidence="14">Porin</fullName>
    </submittedName>
</protein>
<keyword evidence="15" id="KW-1185">Reference proteome</keyword>
<dbReference type="GO" id="GO:0006811">
    <property type="term" value="P:monoatomic ion transport"/>
    <property type="evidence" value="ECO:0007669"/>
    <property type="project" value="UniProtKB-KW"/>
</dbReference>
<keyword evidence="11" id="KW-0175">Coiled coil</keyword>
<keyword evidence="6 12" id="KW-0732">Signal</keyword>
<dbReference type="KEGG" id="care:LT85_0292"/>
<keyword evidence="8" id="KW-0626">Porin</keyword>
<keyword evidence="10" id="KW-0998">Cell outer membrane</keyword>
<dbReference type="SUPFAM" id="SSF56935">
    <property type="entry name" value="Porins"/>
    <property type="match status" value="1"/>
</dbReference>
<keyword evidence="4" id="KW-1134">Transmembrane beta strand</keyword>
<dbReference type="GO" id="GO:0046930">
    <property type="term" value="C:pore complex"/>
    <property type="evidence" value="ECO:0007669"/>
    <property type="project" value="UniProtKB-KW"/>
</dbReference>
<dbReference type="RefSeq" id="WP_253273641.1">
    <property type="nucleotide sequence ID" value="NZ_CP009962.1"/>
</dbReference>
<evidence type="ECO:0000313" key="14">
    <source>
        <dbReference type="EMBL" id="AIY39452.1"/>
    </source>
</evidence>
<dbReference type="Pfam" id="PF13609">
    <property type="entry name" value="Porin_4"/>
    <property type="match status" value="1"/>
</dbReference>
<feature type="chain" id="PRO_5001983047" evidence="12">
    <location>
        <begin position="29"/>
        <end position="524"/>
    </location>
</feature>
<evidence type="ECO:0000256" key="3">
    <source>
        <dbReference type="ARBA" id="ARBA00022448"/>
    </source>
</evidence>
<evidence type="ECO:0000256" key="6">
    <source>
        <dbReference type="ARBA" id="ARBA00022729"/>
    </source>
</evidence>
<accession>A0A0A1F9B2</accession>
<dbReference type="EMBL" id="CP009962">
    <property type="protein sequence ID" value="AIY39452.1"/>
    <property type="molecule type" value="Genomic_DNA"/>
</dbReference>
<comment type="subunit">
    <text evidence="2">Homotrimer.</text>
</comment>
<dbReference type="CDD" id="cd00342">
    <property type="entry name" value="gram_neg_porins"/>
    <property type="match status" value="1"/>
</dbReference>
<evidence type="ECO:0000313" key="15">
    <source>
        <dbReference type="Proteomes" id="UP000030302"/>
    </source>
</evidence>
<reference evidence="15" key="1">
    <citation type="journal article" date="2014" name="Soil Biol. Biochem.">
        <title>Structure and function of bacterial communities in ageing soils: Insights from the Mendocino ecological staircase.</title>
        <authorList>
            <person name="Uroz S."/>
            <person name="Tech J.J."/>
            <person name="Sawaya N.A."/>
            <person name="Frey-Klett P."/>
            <person name="Leveau J.H.J."/>
        </authorList>
    </citation>
    <scope>NUCLEOTIDE SEQUENCE [LARGE SCALE GENOMIC DNA]</scope>
    <source>
        <strain evidence="15">Cal35</strain>
    </source>
</reference>
<dbReference type="InterPro" id="IPR023614">
    <property type="entry name" value="Porin_dom_sf"/>
</dbReference>